<dbReference type="Proteomes" id="UP001209257">
    <property type="component" value="Unassembled WGS sequence"/>
</dbReference>
<organism evidence="3 4">
    <name type="scientific">Alteromonas salexigens</name>
    <dbReference type="NCBI Taxonomy" id="2982530"/>
    <lineage>
        <taxon>Bacteria</taxon>
        <taxon>Pseudomonadati</taxon>
        <taxon>Pseudomonadota</taxon>
        <taxon>Gammaproteobacteria</taxon>
        <taxon>Alteromonadales</taxon>
        <taxon>Alteromonadaceae</taxon>
        <taxon>Alteromonas/Salinimonas group</taxon>
        <taxon>Alteromonas</taxon>
    </lineage>
</organism>
<dbReference type="Pfam" id="PF06724">
    <property type="entry name" value="DUF1206"/>
    <property type="match status" value="3"/>
</dbReference>
<gene>
    <name evidence="3" type="ORF">OCL06_03090</name>
</gene>
<dbReference type="EMBL" id="JAOTJC010000004">
    <property type="protein sequence ID" value="MCU7553583.1"/>
    <property type="molecule type" value="Genomic_DNA"/>
</dbReference>
<evidence type="ECO:0000313" key="3">
    <source>
        <dbReference type="EMBL" id="MCU7553583.1"/>
    </source>
</evidence>
<feature type="transmembrane region" description="Helical" evidence="1">
    <location>
        <begin position="196"/>
        <end position="216"/>
    </location>
</feature>
<feature type="domain" description="DUF1206" evidence="2">
    <location>
        <begin position="101"/>
        <end position="168"/>
    </location>
</feature>
<evidence type="ECO:0000259" key="2">
    <source>
        <dbReference type="Pfam" id="PF06724"/>
    </source>
</evidence>
<accession>A0ABT2VL77</accession>
<keyword evidence="1" id="KW-0472">Membrane</keyword>
<feature type="transmembrane region" description="Helical" evidence="1">
    <location>
        <begin position="60"/>
        <end position="78"/>
    </location>
</feature>
<evidence type="ECO:0000256" key="1">
    <source>
        <dbReference type="SAM" id="Phobius"/>
    </source>
</evidence>
<evidence type="ECO:0000313" key="4">
    <source>
        <dbReference type="Proteomes" id="UP001209257"/>
    </source>
</evidence>
<feature type="transmembrane region" description="Helical" evidence="1">
    <location>
        <begin position="143"/>
        <end position="163"/>
    </location>
</feature>
<protein>
    <submittedName>
        <fullName evidence="3">DUF1206 domain-containing protein</fullName>
    </submittedName>
</protein>
<keyword evidence="1" id="KW-0812">Transmembrane</keyword>
<feature type="transmembrane region" description="Helical" evidence="1">
    <location>
        <begin position="236"/>
        <end position="258"/>
    </location>
</feature>
<reference evidence="4" key="1">
    <citation type="submission" date="2023-07" db="EMBL/GenBank/DDBJ databases">
        <title>Study on multiphase classification of strain Alteromonas salexigens isolated from the Yellow Sea.</title>
        <authorList>
            <person name="Sun L."/>
        </authorList>
    </citation>
    <scope>NUCLEOTIDE SEQUENCE [LARGE SCALE GENOMIC DNA]</scope>
    <source>
        <strain evidence="4">ASW11-19</strain>
    </source>
</reference>
<proteinExistence type="predicted"/>
<keyword evidence="4" id="KW-1185">Reference proteome</keyword>
<feature type="domain" description="DUF1206" evidence="2">
    <location>
        <begin position="14"/>
        <end position="81"/>
    </location>
</feature>
<sequence>MNEQPKWVSVVAGAGYSAKTVMYCMLGLFILSSAISAFGSENTTQQNVFQTVKSQPFGQVMLTVLIIGLICYTIWRWLQAALNTEDLDMSNGKDIIMRVFLFVSGVLYAGVAYLGLKVLTGEQSGKGGGSSEDMTAQLMQYQWGQLLVGAIGVTILIFAFIQFKHAYTGDFMKKFKHRELSSEEQKTTRTAGRLGYTARGVVYVLVGGFFAIAAWRHNPEKAGGLQQALSTLTEQAFGQLLLGAVGAGFVLFGIYCAFEARYRRT</sequence>
<keyword evidence="1" id="KW-1133">Transmembrane helix</keyword>
<feature type="transmembrane region" description="Helical" evidence="1">
    <location>
        <begin position="99"/>
        <end position="116"/>
    </location>
</feature>
<name>A0ABT2VL77_9ALTE</name>
<dbReference type="InterPro" id="IPR009597">
    <property type="entry name" value="DUF1206"/>
</dbReference>
<feature type="domain" description="DUF1206" evidence="2">
    <location>
        <begin position="194"/>
        <end position="263"/>
    </location>
</feature>
<comment type="caution">
    <text evidence="3">The sequence shown here is derived from an EMBL/GenBank/DDBJ whole genome shotgun (WGS) entry which is preliminary data.</text>
</comment>
<dbReference type="RefSeq" id="WP_262992269.1">
    <property type="nucleotide sequence ID" value="NZ_JAOTJC010000004.1"/>
</dbReference>